<dbReference type="GO" id="GO:0033969">
    <property type="term" value="F:gamma-glutamyl-gamma-aminobutyrate hydrolase activity"/>
    <property type="evidence" value="ECO:0007669"/>
    <property type="project" value="TreeGrafter"/>
</dbReference>
<dbReference type="Gene3D" id="3.40.50.880">
    <property type="match status" value="1"/>
</dbReference>
<sequence length="229" mass="25331">MKPIIGISGNEFNNAKDDTEPLLAYAASSFVQAIEDAGGIPLILPIVSPDTAKQYVGMIDKLILTGGQNVLPHYYGQEKTIDSDNYHAKRDAFDFALIQEAIAQQKPILGICRGMQLFNVAMGGTLHQAIPNHWQTITADTPSQTIQLVAETALTRIYGEQPQVNSFHRQALDQVAPNLQVIGQAADGIIEAVLMTENPPFLGVQWHPEMLYDTCPESQELFRYFVQDY</sequence>
<keyword evidence="2" id="KW-1185">Reference proteome</keyword>
<dbReference type="CDD" id="cd01745">
    <property type="entry name" value="GATase1_2"/>
    <property type="match status" value="1"/>
</dbReference>
<dbReference type="Proteomes" id="UP000186890">
    <property type="component" value="Unassembled WGS sequence"/>
</dbReference>
<comment type="caution">
    <text evidence="1">The sequence shown here is derived from an EMBL/GenBank/DDBJ whole genome shotgun (WGS) entry which is preliminary data.</text>
</comment>
<dbReference type="InterPro" id="IPR011697">
    <property type="entry name" value="Peptidase_C26"/>
</dbReference>
<organism evidence="1 2">
    <name type="scientific">Streptococcus cuniculi</name>
    <dbReference type="NCBI Taxonomy" id="1432788"/>
    <lineage>
        <taxon>Bacteria</taxon>
        <taxon>Bacillati</taxon>
        <taxon>Bacillota</taxon>
        <taxon>Bacilli</taxon>
        <taxon>Lactobacillales</taxon>
        <taxon>Streptococcaceae</taxon>
        <taxon>Streptococcus</taxon>
    </lineage>
</organism>
<evidence type="ECO:0000313" key="1">
    <source>
        <dbReference type="EMBL" id="OLF48515.1"/>
    </source>
</evidence>
<gene>
    <name evidence="1" type="ORF">BU202_02555</name>
</gene>
<dbReference type="PANTHER" id="PTHR43235:SF1">
    <property type="entry name" value="GLUTAMINE AMIDOTRANSFERASE PB2B2.05-RELATED"/>
    <property type="match status" value="1"/>
</dbReference>
<dbReference type="RefSeq" id="WP_075104237.1">
    <property type="nucleotide sequence ID" value="NZ_MSJM01000002.1"/>
</dbReference>
<dbReference type="GO" id="GO:0006598">
    <property type="term" value="P:polyamine catabolic process"/>
    <property type="evidence" value="ECO:0007669"/>
    <property type="project" value="TreeGrafter"/>
</dbReference>
<dbReference type="GO" id="GO:0005829">
    <property type="term" value="C:cytosol"/>
    <property type="evidence" value="ECO:0007669"/>
    <property type="project" value="TreeGrafter"/>
</dbReference>
<reference evidence="2" key="1">
    <citation type="submission" date="2016-12" db="EMBL/GenBank/DDBJ databases">
        <authorList>
            <person name="Gulvik C.A."/>
        </authorList>
    </citation>
    <scope>NUCLEOTIDE SEQUENCE [LARGE SCALE GENOMIC DNA]</scope>
    <source>
        <strain evidence="2">NED12-00049-6B</strain>
    </source>
</reference>
<protein>
    <submittedName>
        <fullName evidence="1">Uncharacterized protein</fullName>
    </submittedName>
</protein>
<dbReference type="EMBL" id="MSJM01000002">
    <property type="protein sequence ID" value="OLF48515.1"/>
    <property type="molecule type" value="Genomic_DNA"/>
</dbReference>
<evidence type="ECO:0000313" key="2">
    <source>
        <dbReference type="Proteomes" id="UP000186890"/>
    </source>
</evidence>
<dbReference type="InterPro" id="IPR044668">
    <property type="entry name" value="PuuD-like"/>
</dbReference>
<dbReference type="PANTHER" id="PTHR43235">
    <property type="entry name" value="GLUTAMINE AMIDOTRANSFERASE PB2B2.05-RELATED"/>
    <property type="match status" value="1"/>
</dbReference>
<name>A0A1Q8E9Q3_9STRE</name>
<proteinExistence type="predicted"/>
<accession>A0A1Q8E9Q3</accession>
<dbReference type="InterPro" id="IPR029062">
    <property type="entry name" value="Class_I_gatase-like"/>
</dbReference>
<dbReference type="PROSITE" id="PS51273">
    <property type="entry name" value="GATASE_TYPE_1"/>
    <property type="match status" value="1"/>
</dbReference>
<dbReference type="Pfam" id="PF07722">
    <property type="entry name" value="Peptidase_C26"/>
    <property type="match status" value="1"/>
</dbReference>
<dbReference type="SUPFAM" id="SSF52317">
    <property type="entry name" value="Class I glutamine amidotransferase-like"/>
    <property type="match status" value="1"/>
</dbReference>
<dbReference type="AlphaFoldDB" id="A0A1Q8E9Q3"/>
<dbReference type="OrthoDB" id="9813383at2"/>